<accession>A0A0W8E803</accession>
<dbReference type="InterPro" id="IPR011010">
    <property type="entry name" value="DNA_brk_join_enz"/>
</dbReference>
<feature type="domain" description="Tyr recombinase" evidence="12">
    <location>
        <begin position="107"/>
        <end position="290"/>
    </location>
</feature>
<dbReference type="AlphaFoldDB" id="A0A0W8E803"/>
<dbReference type="InterPro" id="IPR010998">
    <property type="entry name" value="Integrase_recombinase_N"/>
</dbReference>
<evidence type="ECO:0000256" key="4">
    <source>
        <dbReference type="ARBA" id="ARBA00015810"/>
    </source>
</evidence>
<dbReference type="GO" id="GO:0003677">
    <property type="term" value="F:DNA binding"/>
    <property type="evidence" value="ECO:0007669"/>
    <property type="project" value="UniProtKB-KW"/>
</dbReference>
<dbReference type="Gene3D" id="1.10.443.10">
    <property type="entry name" value="Intergrase catalytic core"/>
    <property type="match status" value="1"/>
</dbReference>
<dbReference type="GO" id="GO:0007059">
    <property type="term" value="P:chromosome segregation"/>
    <property type="evidence" value="ECO:0007669"/>
    <property type="project" value="UniProtKB-KW"/>
</dbReference>
<dbReference type="HAMAP" id="MF_01807">
    <property type="entry name" value="Recomb_XerD"/>
    <property type="match status" value="1"/>
</dbReference>
<feature type="domain" description="Core-binding (CB)" evidence="13">
    <location>
        <begin position="1"/>
        <end position="86"/>
    </location>
</feature>
<dbReference type="NCBIfam" id="NF040815">
    <property type="entry name" value="recomb_XerA_Arch"/>
    <property type="match status" value="1"/>
</dbReference>
<protein>
    <recommendedName>
        <fullName evidence="4">Tyrosine recombinase XerD</fullName>
    </recommendedName>
</protein>
<dbReference type="GO" id="GO:0006310">
    <property type="term" value="P:DNA recombination"/>
    <property type="evidence" value="ECO:0007669"/>
    <property type="project" value="UniProtKB-KW"/>
</dbReference>
<evidence type="ECO:0000256" key="9">
    <source>
        <dbReference type="ARBA" id="ARBA00023125"/>
    </source>
</evidence>
<gene>
    <name evidence="14" type="ORF">ASZ90_017915</name>
</gene>
<dbReference type="InterPro" id="IPR013762">
    <property type="entry name" value="Integrase-like_cat_sf"/>
</dbReference>
<dbReference type="NCBIfam" id="TIGR02225">
    <property type="entry name" value="recomb_XerD"/>
    <property type="match status" value="1"/>
</dbReference>
<keyword evidence="10" id="KW-0233">DNA recombination</keyword>
<comment type="caution">
    <text evidence="14">The sequence shown here is derived from an EMBL/GenBank/DDBJ whole genome shotgun (WGS) entry which is preliminary data.</text>
</comment>
<reference evidence="14" key="1">
    <citation type="journal article" date="2015" name="Proc. Natl. Acad. Sci. U.S.A.">
        <title>Networks of energetic and metabolic interactions define dynamics in microbial communities.</title>
        <authorList>
            <person name="Embree M."/>
            <person name="Liu J.K."/>
            <person name="Al-Bassam M.M."/>
            <person name="Zengler K."/>
        </authorList>
    </citation>
    <scope>NUCLEOTIDE SEQUENCE</scope>
</reference>
<evidence type="ECO:0000313" key="14">
    <source>
        <dbReference type="EMBL" id="KUG04776.1"/>
    </source>
</evidence>
<keyword evidence="7" id="KW-0159">Chromosome partition</keyword>
<evidence type="ECO:0000256" key="3">
    <source>
        <dbReference type="ARBA" id="ARBA00010450"/>
    </source>
</evidence>
<dbReference type="InterPro" id="IPR023009">
    <property type="entry name" value="Tyrosine_recombinase_XerC/XerD"/>
</dbReference>
<evidence type="ECO:0000256" key="10">
    <source>
        <dbReference type="ARBA" id="ARBA00023172"/>
    </source>
</evidence>
<dbReference type="NCBIfam" id="TIGR02224">
    <property type="entry name" value="recomb_XerC"/>
    <property type="match status" value="1"/>
</dbReference>
<evidence type="ECO:0000256" key="6">
    <source>
        <dbReference type="ARBA" id="ARBA00022618"/>
    </source>
</evidence>
<comment type="similarity">
    <text evidence="2">Belongs to the 'phage' integrase family. XerC subfamily.</text>
</comment>
<keyword evidence="6" id="KW-0132">Cell division</keyword>
<dbReference type="PANTHER" id="PTHR30349">
    <property type="entry name" value="PHAGE INTEGRASE-RELATED"/>
    <property type="match status" value="1"/>
</dbReference>
<dbReference type="EMBL" id="LNQE01001842">
    <property type="protein sequence ID" value="KUG04776.1"/>
    <property type="molecule type" value="Genomic_DNA"/>
</dbReference>
<dbReference type="InterPro" id="IPR004107">
    <property type="entry name" value="Integrase_SAM-like_N"/>
</dbReference>
<keyword evidence="9" id="KW-0238">DNA-binding</keyword>
<dbReference type="InterPro" id="IPR011932">
    <property type="entry name" value="Recomb_XerD"/>
</dbReference>
<dbReference type="GO" id="GO:0009009">
    <property type="term" value="F:site-specific recombinase activity"/>
    <property type="evidence" value="ECO:0007669"/>
    <property type="project" value="InterPro"/>
</dbReference>
<evidence type="ECO:0000256" key="7">
    <source>
        <dbReference type="ARBA" id="ARBA00022829"/>
    </source>
</evidence>
<dbReference type="GO" id="GO:0005737">
    <property type="term" value="C:cytoplasm"/>
    <property type="evidence" value="ECO:0007669"/>
    <property type="project" value="UniProtKB-SubCell"/>
</dbReference>
<evidence type="ECO:0000259" key="13">
    <source>
        <dbReference type="PROSITE" id="PS51900"/>
    </source>
</evidence>
<dbReference type="CDD" id="cd00798">
    <property type="entry name" value="INT_XerDC_C"/>
    <property type="match status" value="1"/>
</dbReference>
<dbReference type="SUPFAM" id="SSF56349">
    <property type="entry name" value="DNA breaking-rejoining enzymes"/>
    <property type="match status" value="1"/>
</dbReference>
<dbReference type="PROSITE" id="PS51900">
    <property type="entry name" value="CB"/>
    <property type="match status" value="1"/>
</dbReference>
<keyword evidence="8" id="KW-0229">DNA integration</keyword>
<evidence type="ECO:0000256" key="2">
    <source>
        <dbReference type="ARBA" id="ARBA00006657"/>
    </source>
</evidence>
<dbReference type="Pfam" id="PF02899">
    <property type="entry name" value="Phage_int_SAM_1"/>
    <property type="match status" value="1"/>
</dbReference>
<dbReference type="InterPro" id="IPR050090">
    <property type="entry name" value="Tyrosine_recombinase_XerCD"/>
</dbReference>
<evidence type="ECO:0000256" key="11">
    <source>
        <dbReference type="ARBA" id="ARBA00023306"/>
    </source>
</evidence>
<evidence type="ECO:0000256" key="1">
    <source>
        <dbReference type="ARBA" id="ARBA00004496"/>
    </source>
</evidence>
<dbReference type="GO" id="GO:0051301">
    <property type="term" value="P:cell division"/>
    <property type="evidence" value="ECO:0007669"/>
    <property type="project" value="UniProtKB-KW"/>
</dbReference>
<organism evidence="14">
    <name type="scientific">hydrocarbon metagenome</name>
    <dbReference type="NCBI Taxonomy" id="938273"/>
    <lineage>
        <taxon>unclassified sequences</taxon>
        <taxon>metagenomes</taxon>
        <taxon>ecological metagenomes</taxon>
    </lineage>
</organism>
<keyword evidence="11" id="KW-0131">Cell cycle</keyword>
<evidence type="ECO:0000259" key="12">
    <source>
        <dbReference type="PROSITE" id="PS51898"/>
    </source>
</evidence>
<dbReference type="InterPro" id="IPR044068">
    <property type="entry name" value="CB"/>
</dbReference>
<name>A0A0W8E803_9ZZZZ</name>
<dbReference type="InterPro" id="IPR011931">
    <property type="entry name" value="Recomb_XerC"/>
</dbReference>
<dbReference type="PROSITE" id="PS51898">
    <property type="entry name" value="TYR_RECOMBINASE"/>
    <property type="match status" value="1"/>
</dbReference>
<dbReference type="InterPro" id="IPR002104">
    <property type="entry name" value="Integrase_catalytic"/>
</dbReference>
<sequence>MDSHISAFMDYLDFEKGLAANTRAAYRRDLRKFLAFIQETLAYRSLNEITKSDIIAFLASQMDSGAEYSTIARSLSSIKTFYKFLVLDGFLAINPAGDLETPKIKRKLPRVLSVDEVDRLMEEPNVIMPLGIRDRAMMELMYGTGVRVSELLSLQVDDINLTAGFLRCFGKGRKERIIPVNQTAIDWVHRYLARSRNLLVKANSEKTLFLNSRGSRLSRQGFFKILVGYVQGADIQKDVTPHTLRHSFATHLLENGADLRAVQEMLGHADISTTQIYTHLTRSRLREVYQQYHPRA</sequence>
<comment type="similarity">
    <text evidence="3">Belongs to the 'phage' integrase family. XerD subfamily.</text>
</comment>
<dbReference type="HAMAP" id="MF_01808">
    <property type="entry name" value="Recomb_XerC_XerD"/>
    <property type="match status" value="1"/>
</dbReference>
<dbReference type="NCBIfam" id="NF001399">
    <property type="entry name" value="PRK00283.1"/>
    <property type="match status" value="1"/>
</dbReference>
<comment type="subcellular location">
    <subcellularLocation>
        <location evidence="1">Cytoplasm</location>
    </subcellularLocation>
</comment>
<evidence type="ECO:0000256" key="8">
    <source>
        <dbReference type="ARBA" id="ARBA00022908"/>
    </source>
</evidence>
<keyword evidence="5" id="KW-0963">Cytoplasm</keyword>
<proteinExistence type="inferred from homology"/>
<dbReference type="Gene3D" id="1.10.150.130">
    <property type="match status" value="1"/>
</dbReference>
<dbReference type="Pfam" id="PF00589">
    <property type="entry name" value="Phage_integrase"/>
    <property type="match status" value="1"/>
</dbReference>
<dbReference type="PANTHER" id="PTHR30349:SF81">
    <property type="entry name" value="TYROSINE RECOMBINASE XERC"/>
    <property type="match status" value="1"/>
</dbReference>
<evidence type="ECO:0000256" key="5">
    <source>
        <dbReference type="ARBA" id="ARBA00022490"/>
    </source>
</evidence>